<organism evidence="1 2">
    <name type="scientific">Flavobacterium ponti</name>
    <dbReference type="NCBI Taxonomy" id="665133"/>
    <lineage>
        <taxon>Bacteria</taxon>
        <taxon>Pseudomonadati</taxon>
        <taxon>Bacteroidota</taxon>
        <taxon>Flavobacteriia</taxon>
        <taxon>Flavobacteriales</taxon>
        <taxon>Flavobacteriaceae</taxon>
        <taxon>Flavobacterium</taxon>
    </lineage>
</organism>
<comment type="caution">
    <text evidence="1">The sequence shown here is derived from an EMBL/GenBank/DDBJ whole genome shotgun (WGS) entry which is preliminary data.</text>
</comment>
<evidence type="ECO:0000313" key="1">
    <source>
        <dbReference type="EMBL" id="MFC4740840.1"/>
    </source>
</evidence>
<dbReference type="RefSeq" id="WP_379743015.1">
    <property type="nucleotide sequence ID" value="NZ_JBHSGW010000027.1"/>
</dbReference>
<reference evidence="2" key="1">
    <citation type="journal article" date="2019" name="Int. J. Syst. Evol. Microbiol.">
        <title>The Global Catalogue of Microorganisms (GCM) 10K type strain sequencing project: providing services to taxonomists for standard genome sequencing and annotation.</title>
        <authorList>
            <consortium name="The Broad Institute Genomics Platform"/>
            <consortium name="The Broad Institute Genome Sequencing Center for Infectious Disease"/>
            <person name="Wu L."/>
            <person name="Ma J."/>
        </authorList>
    </citation>
    <scope>NUCLEOTIDE SEQUENCE [LARGE SCALE GENOMIC DNA]</scope>
    <source>
        <strain evidence="2">CCUG 50349</strain>
    </source>
</reference>
<gene>
    <name evidence="1" type="ORF">ACFO3U_12625</name>
</gene>
<dbReference type="Proteomes" id="UP001595885">
    <property type="component" value="Unassembled WGS sequence"/>
</dbReference>
<dbReference type="EMBL" id="JBHSGW010000027">
    <property type="protein sequence ID" value="MFC4740840.1"/>
    <property type="molecule type" value="Genomic_DNA"/>
</dbReference>
<dbReference type="PROSITE" id="PS51257">
    <property type="entry name" value="PROKAR_LIPOPROTEIN"/>
    <property type="match status" value="1"/>
</dbReference>
<proteinExistence type="predicted"/>
<accession>A0ABV9P7V6</accession>
<protein>
    <recommendedName>
        <fullName evidence="3">Lipoprotein</fullName>
    </recommendedName>
</protein>
<keyword evidence="2" id="KW-1185">Reference proteome</keyword>
<name>A0ABV9P7V6_9FLAO</name>
<sequence length="391" mass="45826">MKKTILFFVAIIFISCQEEKKVETDNTPISKIKDLANSFKTDKLQTFKFILKEDTLFTGKKGTKIFIPKDLFENYTNGKVTFELKEFYTKEDMILNNLSTITNKDELLESSGMFYINFKEEGKQLNIKKGKNYNVEVANKPLSNSNIYYNDNDSIFRWKLSDEKMYVDIPDIVRNYKFGLMNGKGGYYKEVKTEDLTKVKRQDSIELSKLMQEVNSVEIPIIIPENEELDIFDENSKSKKVDKYEDIKNDKTLSNSQKKKKIKNREVFFKNSSFLYNFSSTKLGWINIDRLSKFESKKISISSAKFKENEFLICFNYLDLKSMTNNIILNFDGNFEKNLKISGKIKAIIYTGNNEKIYYDTFYIDINSKPNFELNLKETTLEKLKQELVTP</sequence>
<evidence type="ECO:0008006" key="3">
    <source>
        <dbReference type="Google" id="ProtNLM"/>
    </source>
</evidence>
<evidence type="ECO:0000313" key="2">
    <source>
        <dbReference type="Proteomes" id="UP001595885"/>
    </source>
</evidence>